<gene>
    <name evidence="3" type="ORF">FPE_LOCUS26874</name>
</gene>
<dbReference type="PANTHER" id="PTHR14894:SF0">
    <property type="entry name" value="CDK5 REGULATORY SUBUNIT-ASSOCIATED PROTEIN 3"/>
    <property type="match status" value="1"/>
</dbReference>
<dbReference type="Pfam" id="PF05600">
    <property type="entry name" value="CDK5RAP3"/>
    <property type="match status" value="1"/>
</dbReference>
<name>A0AAD2A0P1_9LAMI</name>
<evidence type="ECO:0000256" key="2">
    <source>
        <dbReference type="SAM" id="MobiDB-lite"/>
    </source>
</evidence>
<evidence type="ECO:0000313" key="4">
    <source>
        <dbReference type="Proteomes" id="UP000834106"/>
    </source>
</evidence>
<proteinExistence type="inferred from homology"/>
<dbReference type="GO" id="GO:0007346">
    <property type="term" value="P:regulation of mitotic cell cycle"/>
    <property type="evidence" value="ECO:0007669"/>
    <property type="project" value="TreeGrafter"/>
</dbReference>
<feature type="compositionally biased region" description="Polar residues" evidence="2">
    <location>
        <begin position="207"/>
        <end position="234"/>
    </location>
</feature>
<evidence type="ECO:0000313" key="3">
    <source>
        <dbReference type="EMBL" id="CAI9779444.1"/>
    </source>
</evidence>
<dbReference type="InterPro" id="IPR008491">
    <property type="entry name" value="CDK5RAP3"/>
</dbReference>
<dbReference type="Proteomes" id="UP000834106">
    <property type="component" value="Chromosome 17"/>
</dbReference>
<reference evidence="3" key="1">
    <citation type="submission" date="2023-05" db="EMBL/GenBank/DDBJ databases">
        <authorList>
            <person name="Huff M."/>
        </authorList>
    </citation>
    <scope>NUCLEOTIDE SEQUENCE</scope>
</reference>
<keyword evidence="4" id="KW-1185">Reference proteome</keyword>
<protein>
    <submittedName>
        <fullName evidence="3">Uncharacterized protein</fullName>
    </submittedName>
</protein>
<evidence type="ECO:0000256" key="1">
    <source>
        <dbReference type="ARBA" id="ARBA00007478"/>
    </source>
</evidence>
<dbReference type="GO" id="GO:0012505">
    <property type="term" value="C:endomembrane system"/>
    <property type="evidence" value="ECO:0007669"/>
    <property type="project" value="TreeGrafter"/>
</dbReference>
<dbReference type="AlphaFoldDB" id="A0AAD2A0P1"/>
<organism evidence="3 4">
    <name type="scientific">Fraxinus pennsylvanica</name>
    <dbReference type="NCBI Taxonomy" id="56036"/>
    <lineage>
        <taxon>Eukaryota</taxon>
        <taxon>Viridiplantae</taxon>
        <taxon>Streptophyta</taxon>
        <taxon>Embryophyta</taxon>
        <taxon>Tracheophyta</taxon>
        <taxon>Spermatophyta</taxon>
        <taxon>Magnoliopsida</taxon>
        <taxon>eudicotyledons</taxon>
        <taxon>Gunneridae</taxon>
        <taxon>Pentapetalae</taxon>
        <taxon>asterids</taxon>
        <taxon>lamiids</taxon>
        <taxon>Lamiales</taxon>
        <taxon>Oleaceae</taxon>
        <taxon>Oleeae</taxon>
        <taxon>Fraxinus</taxon>
    </lineage>
</organism>
<comment type="similarity">
    <text evidence="1">Belongs to the CDK5RAP3 family.</text>
</comment>
<accession>A0AAD2A0P1</accession>
<feature type="region of interest" description="Disordered" evidence="2">
    <location>
        <begin position="198"/>
        <end position="240"/>
    </location>
</feature>
<dbReference type="PANTHER" id="PTHR14894">
    <property type="entry name" value="CDK5 REGULATORY SUBUNIT-ASSOCIATED PROTEIN 3"/>
    <property type="match status" value="1"/>
</dbReference>
<sequence length="240" mass="26398">MVQNVNYEIPYQKKQVQKTQQQLGELEHKEAEIKRNAALSATNYDQASQELGLQVLLFCQCLLLSASLDAPLEAKSHALKKTPVFTLTNLRNIREKPPSLNVYVTQSLNVIAQGCHDELAGETISQIDWDIGTVEETEDTGNGLGPYEILNGSDILEDSPKDGVEFHQVMSNPENSDAPYASMSESPWDIFVENPQVDGTEEADLSRTVSIPGSNLLSDSSEALDTNHSRSQAVGNRIPE</sequence>
<dbReference type="EMBL" id="OU503052">
    <property type="protein sequence ID" value="CAI9779444.1"/>
    <property type="molecule type" value="Genomic_DNA"/>
</dbReference>